<dbReference type="NCBIfam" id="TIGR01200">
    <property type="entry name" value="GLPGLI"/>
    <property type="match status" value="1"/>
</dbReference>
<evidence type="ECO:0000313" key="2">
    <source>
        <dbReference type="Proteomes" id="UP001139260"/>
    </source>
</evidence>
<dbReference type="EMBL" id="JALNUB010000005">
    <property type="protein sequence ID" value="MCK8142225.1"/>
    <property type="molecule type" value="Genomic_DNA"/>
</dbReference>
<organism evidence="1 2">
    <name type="scientific">Flavobacterium pygoscelis</name>
    <dbReference type="NCBI Taxonomy" id="2893176"/>
    <lineage>
        <taxon>Bacteria</taxon>
        <taxon>Pseudomonadati</taxon>
        <taxon>Bacteroidota</taxon>
        <taxon>Flavobacteriia</taxon>
        <taxon>Flavobacteriales</taxon>
        <taxon>Flavobacteriaceae</taxon>
        <taxon>Flavobacterium</taxon>
    </lineage>
</organism>
<evidence type="ECO:0000313" key="1">
    <source>
        <dbReference type="EMBL" id="MCK8142225.1"/>
    </source>
</evidence>
<name>A0A9X2BNT1_9FLAO</name>
<dbReference type="RefSeq" id="WP_248428414.1">
    <property type="nucleotide sequence ID" value="NZ_JALNUB010000005.1"/>
</dbReference>
<proteinExistence type="predicted"/>
<dbReference type="Proteomes" id="UP001139260">
    <property type="component" value="Unassembled WGS sequence"/>
</dbReference>
<comment type="caution">
    <text evidence="1">The sequence shown here is derived from an EMBL/GenBank/DDBJ whole genome shotgun (WGS) entry which is preliminary data.</text>
</comment>
<accession>A0A9X2BNT1</accession>
<dbReference type="Pfam" id="PF09697">
    <property type="entry name" value="Porph_ging"/>
    <property type="match status" value="1"/>
</dbReference>
<reference evidence="1" key="1">
    <citation type="submission" date="2022-04" db="EMBL/GenBank/DDBJ databases">
        <title>Flavobacterium pygoscelis sp. nov. isolated from Chinstrap chick (Pygoscelis antarcticus).</title>
        <authorList>
            <person name="Irgang R."/>
            <person name="Poblete-Morales M."/>
            <person name="Avendano-Herrera R."/>
        </authorList>
    </citation>
    <scope>NUCLEOTIDE SEQUENCE</scope>
    <source>
        <strain evidence="1">I-SCBP12n</strain>
    </source>
</reference>
<sequence length="148" mass="16892">MAIVASGYKGVIYQTKDFALSELDKSFGNFLLKNEVNEWTLVKETKEIQGFLCYKATAIKTIINTKGNFKFPVIAWYCPKIPLSFGPNGFGNLPGLILELQVRNVLFEVKKIEMNLNNPPILPKIKEYKIIDEKELEKMIAKISDFKN</sequence>
<dbReference type="AlphaFoldDB" id="A0A9X2BNT1"/>
<protein>
    <submittedName>
        <fullName evidence="1">GLPGLI family protein</fullName>
    </submittedName>
</protein>
<dbReference type="InterPro" id="IPR005901">
    <property type="entry name" value="GLPGLI"/>
</dbReference>
<keyword evidence="2" id="KW-1185">Reference proteome</keyword>
<gene>
    <name evidence="1" type="ORF">MW871_10020</name>
</gene>